<organism evidence="1 2">
    <name type="scientific">Actinoplanes nipponensis</name>
    <dbReference type="NCBI Taxonomy" id="135950"/>
    <lineage>
        <taxon>Bacteria</taxon>
        <taxon>Bacillati</taxon>
        <taxon>Actinomycetota</taxon>
        <taxon>Actinomycetes</taxon>
        <taxon>Micromonosporales</taxon>
        <taxon>Micromonosporaceae</taxon>
        <taxon>Actinoplanes</taxon>
    </lineage>
</organism>
<dbReference type="InterPro" id="IPR007362">
    <property type="entry name" value="DUF429"/>
</dbReference>
<name>A0A919JPW0_9ACTN</name>
<accession>A0A919JPW0</accession>
<gene>
    <name evidence="1" type="ORF">Ani05nite_67510</name>
</gene>
<dbReference type="RefSeq" id="WP_203775073.1">
    <property type="nucleotide sequence ID" value="NZ_BAAAYJ010000099.1"/>
</dbReference>
<proteinExistence type="predicted"/>
<sequence length="225" mass="24630">MTRVIGVDAYALGWVAVELHDGVFTRAMLATTLYEVIINGSGAAVIGVDVPLGMMPDRWRAADALVAEKLGPRRGSIVRIPPEPVWNEPDFTTANKRCRELTGQRLNRQAWSLRPKVLEANALWQRHPTLLFEAHPELSFRTMAGAPLEHAKKTWTGQNHRRHLLARNGISVPDNLGSAGQAPTDDIFDAAAIAWTAHRKATGQAYSSPSPPEDKGDGVYAAIWA</sequence>
<protein>
    <recommendedName>
        <fullName evidence="3">RNase H-like nuclease</fullName>
    </recommendedName>
</protein>
<evidence type="ECO:0008006" key="3">
    <source>
        <dbReference type="Google" id="ProtNLM"/>
    </source>
</evidence>
<evidence type="ECO:0000313" key="1">
    <source>
        <dbReference type="EMBL" id="GIE53217.1"/>
    </source>
</evidence>
<comment type="caution">
    <text evidence="1">The sequence shown here is derived from an EMBL/GenBank/DDBJ whole genome shotgun (WGS) entry which is preliminary data.</text>
</comment>
<dbReference type="AlphaFoldDB" id="A0A919JPW0"/>
<reference evidence="1" key="1">
    <citation type="submission" date="2021-01" db="EMBL/GenBank/DDBJ databases">
        <title>Whole genome shotgun sequence of Actinoplanes nipponensis NBRC 14063.</title>
        <authorList>
            <person name="Komaki H."/>
            <person name="Tamura T."/>
        </authorList>
    </citation>
    <scope>NUCLEOTIDE SEQUENCE</scope>
    <source>
        <strain evidence="1">NBRC 14063</strain>
    </source>
</reference>
<evidence type="ECO:0000313" key="2">
    <source>
        <dbReference type="Proteomes" id="UP000647172"/>
    </source>
</evidence>
<dbReference type="Proteomes" id="UP000647172">
    <property type="component" value="Unassembled WGS sequence"/>
</dbReference>
<keyword evidence="2" id="KW-1185">Reference proteome</keyword>
<dbReference type="Pfam" id="PF04250">
    <property type="entry name" value="DUF429"/>
    <property type="match status" value="1"/>
</dbReference>
<dbReference type="EMBL" id="BOMQ01000079">
    <property type="protein sequence ID" value="GIE53217.1"/>
    <property type="molecule type" value="Genomic_DNA"/>
</dbReference>